<evidence type="ECO:0000313" key="2">
    <source>
        <dbReference type="Proteomes" id="UP000594638"/>
    </source>
</evidence>
<dbReference type="EMBL" id="CACTIH010001956">
    <property type="protein sequence ID" value="CAA2969922.1"/>
    <property type="molecule type" value="Genomic_DNA"/>
</dbReference>
<dbReference type="Proteomes" id="UP000594638">
    <property type="component" value="Unassembled WGS sequence"/>
</dbReference>
<dbReference type="AlphaFoldDB" id="A0A8S0QL29"/>
<evidence type="ECO:0000313" key="1">
    <source>
        <dbReference type="EMBL" id="CAA2969922.1"/>
    </source>
</evidence>
<proteinExistence type="predicted"/>
<gene>
    <name evidence="1" type="ORF">OLEA9_A031931</name>
</gene>
<name>A0A8S0QL29_OLEEU</name>
<organism evidence="1 2">
    <name type="scientific">Olea europaea subsp. europaea</name>
    <dbReference type="NCBI Taxonomy" id="158383"/>
    <lineage>
        <taxon>Eukaryota</taxon>
        <taxon>Viridiplantae</taxon>
        <taxon>Streptophyta</taxon>
        <taxon>Embryophyta</taxon>
        <taxon>Tracheophyta</taxon>
        <taxon>Spermatophyta</taxon>
        <taxon>Magnoliopsida</taxon>
        <taxon>eudicotyledons</taxon>
        <taxon>Gunneridae</taxon>
        <taxon>Pentapetalae</taxon>
        <taxon>asterids</taxon>
        <taxon>lamiids</taxon>
        <taxon>Lamiales</taxon>
        <taxon>Oleaceae</taxon>
        <taxon>Oleeae</taxon>
        <taxon>Olea</taxon>
    </lineage>
</organism>
<reference evidence="1 2" key="1">
    <citation type="submission" date="2019-12" db="EMBL/GenBank/DDBJ databases">
        <authorList>
            <person name="Alioto T."/>
            <person name="Alioto T."/>
            <person name="Gomez Garrido J."/>
        </authorList>
    </citation>
    <scope>NUCLEOTIDE SEQUENCE [LARGE SCALE GENOMIC DNA]</scope>
</reference>
<comment type="caution">
    <text evidence="1">The sequence shown here is derived from an EMBL/GenBank/DDBJ whole genome shotgun (WGS) entry which is preliminary data.</text>
</comment>
<protein>
    <submittedName>
        <fullName evidence="1">Uncharacterized protein</fullName>
    </submittedName>
</protein>
<dbReference type="Gramene" id="OE9A031931T1">
    <property type="protein sequence ID" value="OE9A031931C1"/>
    <property type="gene ID" value="OE9A031931"/>
</dbReference>
<sequence length="138" mass="15551">MKKPQRTDCGRKTTIWEENGNALGQISVPSHRSRCQHKEKEEFAQREEFQLQLKKRAKGGNPDFSQKEGKGKSFFACVTSQKGKDRNIQWPFRLTWGLNTATSDEGRAMAWGGAGTGIRGDAVENAALRHEIVFLFPI</sequence>
<accession>A0A8S0QL29</accession>
<keyword evidence="2" id="KW-1185">Reference proteome</keyword>